<name>A0ABV6C509_9ACTN</name>
<dbReference type="SUPFAM" id="SSF55781">
    <property type="entry name" value="GAF domain-like"/>
    <property type="match status" value="1"/>
</dbReference>
<dbReference type="InterPro" id="IPR043128">
    <property type="entry name" value="Rev_trsase/Diguanyl_cyclase"/>
</dbReference>
<gene>
    <name evidence="3" type="ORF">ACFFRE_07090</name>
</gene>
<dbReference type="SMART" id="SM00052">
    <property type="entry name" value="EAL"/>
    <property type="match status" value="1"/>
</dbReference>
<dbReference type="InterPro" id="IPR000160">
    <property type="entry name" value="GGDEF_dom"/>
</dbReference>
<dbReference type="InterPro" id="IPR029016">
    <property type="entry name" value="GAF-like_dom_sf"/>
</dbReference>
<accession>A0ABV6C509</accession>
<dbReference type="NCBIfam" id="TIGR00254">
    <property type="entry name" value="GGDEF"/>
    <property type="match status" value="1"/>
</dbReference>
<evidence type="ECO:0000313" key="4">
    <source>
        <dbReference type="Proteomes" id="UP001589788"/>
    </source>
</evidence>
<dbReference type="RefSeq" id="WP_377789240.1">
    <property type="nucleotide sequence ID" value="NZ_JBHLYQ010000056.1"/>
</dbReference>
<dbReference type="InterPro" id="IPR035919">
    <property type="entry name" value="EAL_sf"/>
</dbReference>
<dbReference type="EMBL" id="JBHLYQ010000056">
    <property type="protein sequence ID" value="MFC0081911.1"/>
    <property type="molecule type" value="Genomic_DNA"/>
</dbReference>
<dbReference type="Pfam" id="PF10069">
    <property type="entry name" value="DICT"/>
    <property type="match status" value="1"/>
</dbReference>
<dbReference type="Gene3D" id="3.30.70.270">
    <property type="match status" value="1"/>
</dbReference>
<dbReference type="Pfam" id="PF00563">
    <property type="entry name" value="EAL"/>
    <property type="match status" value="1"/>
</dbReference>
<dbReference type="SUPFAM" id="SSF141868">
    <property type="entry name" value="EAL domain-like"/>
    <property type="match status" value="1"/>
</dbReference>
<dbReference type="CDD" id="cd01948">
    <property type="entry name" value="EAL"/>
    <property type="match status" value="1"/>
</dbReference>
<dbReference type="InterPro" id="IPR001633">
    <property type="entry name" value="EAL_dom"/>
</dbReference>
<dbReference type="Gene3D" id="3.30.450.40">
    <property type="match status" value="1"/>
</dbReference>
<dbReference type="PROSITE" id="PS50887">
    <property type="entry name" value="GGDEF"/>
    <property type="match status" value="1"/>
</dbReference>
<sequence>MLADPVRLAAVRATGLLDGPPRAALDEVVDLARRLLRAPTAGISLVEAHRQFFTSALGFPEPVASTRETPIAWSFCAHVVETGAAFVVDDARLDPRVSDNPAVTGLQVEAYLGVPLRGPTGSTLGALCAIDQRPRCWRAEDEEILRGLAAVASGVLVSAAVAVEALRAAGRDPLTGLPNRAALEGLLRHAGPGTAVLFVDLDGFKAVNDRYGHEAGDRVLQEAARRLAETTGGRGVVARFGGDELVVVAEANEAAARSLGEAMVAVLAEPVELAEDLRVRIGCSVGVASGGGRNGSALLEAADQGVLAAKRAGGGRVVLAEPGAVAAGARRCRTVRGEGRTMVAGEGTTSEERPVLEALLAEGAVVPAYQPIVELDTGRVVGYEALARWPDLGCSPAAAFAVAREAGSLVELDWRCRVAAAEHAVAAGLGRETALFVNVEPAAVGEPPPWAARWMDDMARRLRPVVELTERALLRAPALLLHAVERIRSRGWPIALDDVGADPASLAVLPILRPEVVKLDLNLVRHQPDAAIVRVLAAVMAYAEATGAVVVAEGIETEEDEERARAFGAHLGQGWRFGRPGPLAPPDRPAPRRLGAAVHPVATVASPFDLVKDAELRVAPAHLVLAISRHLEQAALVDTLPPAVLGVFQEARRLAGATADTYRRLGARSPLVVAYGVGMAPDPLPGVRGVALDLDDPLREEWTVAVVGPHYAAALIGRSLGDRGPWASRRFAYTVTHDRDRVLVCARSLLARLGRPLAP</sequence>
<dbReference type="InterPro" id="IPR029787">
    <property type="entry name" value="Nucleotide_cyclase"/>
</dbReference>
<dbReference type="Pfam" id="PF01590">
    <property type="entry name" value="GAF"/>
    <property type="match status" value="1"/>
</dbReference>
<proteinExistence type="predicted"/>
<dbReference type="SUPFAM" id="SSF55073">
    <property type="entry name" value="Nucleotide cyclase"/>
    <property type="match status" value="1"/>
</dbReference>
<dbReference type="PANTHER" id="PTHR33121:SF70">
    <property type="entry name" value="SIGNALING PROTEIN YKOW"/>
    <property type="match status" value="1"/>
</dbReference>
<dbReference type="SMART" id="SM00267">
    <property type="entry name" value="GGDEF"/>
    <property type="match status" value="1"/>
</dbReference>
<evidence type="ECO:0000259" key="2">
    <source>
        <dbReference type="PROSITE" id="PS50887"/>
    </source>
</evidence>
<evidence type="ECO:0000313" key="3">
    <source>
        <dbReference type="EMBL" id="MFC0081911.1"/>
    </source>
</evidence>
<dbReference type="PROSITE" id="PS50883">
    <property type="entry name" value="EAL"/>
    <property type="match status" value="1"/>
</dbReference>
<dbReference type="Gene3D" id="3.20.20.450">
    <property type="entry name" value="EAL domain"/>
    <property type="match status" value="1"/>
</dbReference>
<dbReference type="InterPro" id="IPR003018">
    <property type="entry name" value="GAF"/>
</dbReference>
<dbReference type="InterPro" id="IPR019278">
    <property type="entry name" value="DICT_dom"/>
</dbReference>
<dbReference type="InterPro" id="IPR050706">
    <property type="entry name" value="Cyclic-di-GMP_PDE-like"/>
</dbReference>
<dbReference type="CDD" id="cd01949">
    <property type="entry name" value="GGDEF"/>
    <property type="match status" value="1"/>
</dbReference>
<dbReference type="Proteomes" id="UP001589788">
    <property type="component" value="Unassembled WGS sequence"/>
</dbReference>
<feature type="domain" description="EAL" evidence="1">
    <location>
        <begin position="348"/>
        <end position="594"/>
    </location>
</feature>
<feature type="domain" description="GGDEF" evidence="2">
    <location>
        <begin position="192"/>
        <end position="322"/>
    </location>
</feature>
<organism evidence="3 4">
    <name type="scientific">Aciditerrimonas ferrireducens</name>
    <dbReference type="NCBI Taxonomy" id="667306"/>
    <lineage>
        <taxon>Bacteria</taxon>
        <taxon>Bacillati</taxon>
        <taxon>Actinomycetota</taxon>
        <taxon>Acidimicrobiia</taxon>
        <taxon>Acidimicrobiales</taxon>
        <taxon>Acidimicrobiaceae</taxon>
        <taxon>Aciditerrimonas</taxon>
    </lineage>
</organism>
<dbReference type="Pfam" id="PF00990">
    <property type="entry name" value="GGDEF"/>
    <property type="match status" value="1"/>
</dbReference>
<protein>
    <submittedName>
        <fullName evidence="3">EAL domain-containing protein</fullName>
    </submittedName>
</protein>
<dbReference type="SMART" id="SM00065">
    <property type="entry name" value="GAF"/>
    <property type="match status" value="1"/>
</dbReference>
<reference evidence="3 4" key="1">
    <citation type="submission" date="2024-09" db="EMBL/GenBank/DDBJ databases">
        <authorList>
            <person name="Sun Q."/>
            <person name="Mori K."/>
        </authorList>
    </citation>
    <scope>NUCLEOTIDE SEQUENCE [LARGE SCALE GENOMIC DNA]</scope>
    <source>
        <strain evidence="3 4">JCM 15389</strain>
    </source>
</reference>
<keyword evidence="4" id="KW-1185">Reference proteome</keyword>
<evidence type="ECO:0000259" key="1">
    <source>
        <dbReference type="PROSITE" id="PS50883"/>
    </source>
</evidence>
<dbReference type="PANTHER" id="PTHR33121">
    <property type="entry name" value="CYCLIC DI-GMP PHOSPHODIESTERASE PDEF"/>
    <property type="match status" value="1"/>
</dbReference>
<comment type="caution">
    <text evidence="3">The sequence shown here is derived from an EMBL/GenBank/DDBJ whole genome shotgun (WGS) entry which is preliminary data.</text>
</comment>